<sequence>MLVCRETVGRRTLIQSLCAGIIFPVERCGILKLYLLKICCLCASEYWVLVGSLPTMSKIVMTMLESAIKIRRMTAVLCSPWWIRMPQFSRASPLMHTFAQKHRPV</sequence>
<dbReference type="AlphaFoldDB" id="A0A0E9U723"/>
<dbReference type="EMBL" id="GBXM01047622">
    <property type="protein sequence ID" value="JAH60955.1"/>
    <property type="molecule type" value="Transcribed_RNA"/>
</dbReference>
<organism evidence="1">
    <name type="scientific">Anguilla anguilla</name>
    <name type="common">European freshwater eel</name>
    <name type="synonym">Muraena anguilla</name>
    <dbReference type="NCBI Taxonomy" id="7936"/>
    <lineage>
        <taxon>Eukaryota</taxon>
        <taxon>Metazoa</taxon>
        <taxon>Chordata</taxon>
        <taxon>Craniata</taxon>
        <taxon>Vertebrata</taxon>
        <taxon>Euteleostomi</taxon>
        <taxon>Actinopterygii</taxon>
        <taxon>Neopterygii</taxon>
        <taxon>Teleostei</taxon>
        <taxon>Anguilliformes</taxon>
        <taxon>Anguillidae</taxon>
        <taxon>Anguilla</taxon>
    </lineage>
</organism>
<protein>
    <submittedName>
        <fullName evidence="1">Uncharacterized protein</fullName>
    </submittedName>
</protein>
<evidence type="ECO:0000313" key="1">
    <source>
        <dbReference type="EMBL" id="JAH60955.1"/>
    </source>
</evidence>
<reference evidence="1" key="2">
    <citation type="journal article" date="2015" name="Fish Shellfish Immunol.">
        <title>Early steps in the European eel (Anguilla anguilla)-Vibrio vulnificus interaction in the gills: Role of the RtxA13 toxin.</title>
        <authorList>
            <person name="Callol A."/>
            <person name="Pajuelo D."/>
            <person name="Ebbesson L."/>
            <person name="Teles M."/>
            <person name="MacKenzie S."/>
            <person name="Amaro C."/>
        </authorList>
    </citation>
    <scope>NUCLEOTIDE SEQUENCE</scope>
</reference>
<reference evidence="1" key="1">
    <citation type="submission" date="2014-11" db="EMBL/GenBank/DDBJ databases">
        <authorList>
            <person name="Amaro Gonzalez C."/>
        </authorList>
    </citation>
    <scope>NUCLEOTIDE SEQUENCE</scope>
</reference>
<proteinExistence type="predicted"/>
<name>A0A0E9U723_ANGAN</name>
<accession>A0A0E9U723</accession>